<evidence type="ECO:0000256" key="9">
    <source>
        <dbReference type="ARBA" id="ARBA00022723"/>
    </source>
</evidence>
<accession>A0A4R1QAL1</accession>
<dbReference type="Gene3D" id="3.40.980.10">
    <property type="entry name" value="MoaB/Mog-like domain"/>
    <property type="match status" value="1"/>
</dbReference>
<dbReference type="PANTHER" id="PTHR10192:SF5">
    <property type="entry name" value="GEPHYRIN"/>
    <property type="match status" value="1"/>
</dbReference>
<keyword evidence="7 13" id="KW-0500">Molybdenum</keyword>
<dbReference type="SUPFAM" id="SSF63867">
    <property type="entry name" value="MoeA C-terminal domain-like"/>
    <property type="match status" value="1"/>
</dbReference>
<evidence type="ECO:0000256" key="13">
    <source>
        <dbReference type="RuleBase" id="RU365090"/>
    </source>
</evidence>
<dbReference type="SUPFAM" id="SSF53218">
    <property type="entry name" value="Molybdenum cofactor biosynthesis proteins"/>
    <property type="match status" value="1"/>
</dbReference>
<dbReference type="InterPro" id="IPR038987">
    <property type="entry name" value="MoeA-like"/>
</dbReference>
<keyword evidence="9 13" id="KW-0479">Metal-binding</keyword>
<comment type="catalytic activity">
    <reaction evidence="12">
        <text>adenylyl-molybdopterin + molybdate = Mo-molybdopterin + AMP + H(+)</text>
        <dbReference type="Rhea" id="RHEA:35047"/>
        <dbReference type="ChEBI" id="CHEBI:15378"/>
        <dbReference type="ChEBI" id="CHEBI:36264"/>
        <dbReference type="ChEBI" id="CHEBI:62727"/>
        <dbReference type="ChEBI" id="CHEBI:71302"/>
        <dbReference type="ChEBI" id="CHEBI:456215"/>
        <dbReference type="EC" id="2.10.1.1"/>
    </reaction>
</comment>
<dbReference type="UniPathway" id="UPA00344"/>
<dbReference type="InterPro" id="IPR036688">
    <property type="entry name" value="MoeA_C_domain_IV_sf"/>
</dbReference>
<evidence type="ECO:0000313" key="15">
    <source>
        <dbReference type="EMBL" id="TCL39202.1"/>
    </source>
</evidence>
<dbReference type="SUPFAM" id="SSF63882">
    <property type="entry name" value="MoeA N-terminal region -like"/>
    <property type="match status" value="1"/>
</dbReference>
<feature type="domain" description="MoaB/Mog" evidence="14">
    <location>
        <begin position="180"/>
        <end position="317"/>
    </location>
</feature>
<organism evidence="15 16">
    <name type="scientific">Anaerospora hongkongensis</name>
    <dbReference type="NCBI Taxonomy" id="244830"/>
    <lineage>
        <taxon>Bacteria</taxon>
        <taxon>Bacillati</taxon>
        <taxon>Bacillota</taxon>
        <taxon>Negativicutes</taxon>
        <taxon>Selenomonadales</taxon>
        <taxon>Sporomusaceae</taxon>
        <taxon>Anaerospora</taxon>
    </lineage>
</organism>
<dbReference type="RefSeq" id="WP_132075359.1">
    <property type="nucleotide sequence ID" value="NZ_SLUI01000002.1"/>
</dbReference>
<sequence>MAVKLETAQQALLDQAPVLQVEAVSLEMSWRRVIAQEVAAASDFPPFDRSPLDGYALVADEAARAVPERPVVLTEIDSVAAGEVSQKAVQPGTACRIMTGAPIPAGATGVVRIEDTIVIDKQVQVLNGQGLDGNICRQGEEIAAGEKVIIPGSVINMGVMGMLAVLGIDRPLVYRRPRVALLATGSELVEVYEKLSPGKIRNSNSYMLSAMVREAGAQPLLLGTARDDIDEISGMITGAQDFDVCITTGGASIGDYDLIGDIFAKLGITVLFERISMKPGMPVLAGVKDGKLYIGLSGNPAAASVAFEQVVRPALLKMAGRTNWWRPVVKAQLTIPFVKCGGARRFVWSRCWQGTEGLLVEPLKLQGHGMLKSAIGANALLIVPEDSPPLAAGTWLETMLLVE</sequence>
<dbReference type="Gene3D" id="3.90.105.10">
    <property type="entry name" value="Molybdopterin biosynthesis moea protein, domain 2"/>
    <property type="match status" value="1"/>
</dbReference>
<name>A0A4R1QAL1_9FIRM</name>
<dbReference type="GO" id="GO:0061599">
    <property type="term" value="F:molybdopterin molybdotransferase activity"/>
    <property type="evidence" value="ECO:0007669"/>
    <property type="project" value="UniProtKB-UniRule"/>
</dbReference>
<dbReference type="InterPro" id="IPR005110">
    <property type="entry name" value="MoeA_linker/N"/>
</dbReference>
<keyword evidence="11 13" id="KW-0501">Molybdenum cofactor biosynthesis</keyword>
<dbReference type="EMBL" id="SLUI01000002">
    <property type="protein sequence ID" value="TCL39202.1"/>
    <property type="molecule type" value="Genomic_DNA"/>
</dbReference>
<dbReference type="GO" id="GO:0005829">
    <property type="term" value="C:cytosol"/>
    <property type="evidence" value="ECO:0007669"/>
    <property type="project" value="TreeGrafter"/>
</dbReference>
<evidence type="ECO:0000256" key="7">
    <source>
        <dbReference type="ARBA" id="ARBA00022505"/>
    </source>
</evidence>
<dbReference type="NCBIfam" id="TIGR00177">
    <property type="entry name" value="molyb_syn"/>
    <property type="match status" value="1"/>
</dbReference>
<dbReference type="Pfam" id="PF03453">
    <property type="entry name" value="MoeA_N"/>
    <property type="match status" value="1"/>
</dbReference>
<dbReference type="GO" id="GO:0006777">
    <property type="term" value="P:Mo-molybdopterin cofactor biosynthetic process"/>
    <property type="evidence" value="ECO:0007669"/>
    <property type="project" value="UniProtKB-UniRule"/>
</dbReference>
<evidence type="ECO:0000313" key="16">
    <source>
        <dbReference type="Proteomes" id="UP000295063"/>
    </source>
</evidence>
<comment type="cofactor">
    <cofactor evidence="1 13">
        <name>Mg(2+)</name>
        <dbReference type="ChEBI" id="CHEBI:18420"/>
    </cofactor>
</comment>
<dbReference type="InterPro" id="IPR005111">
    <property type="entry name" value="MoeA_C_domain_IV"/>
</dbReference>
<comment type="caution">
    <text evidence="15">The sequence shown here is derived from an EMBL/GenBank/DDBJ whole genome shotgun (WGS) entry which is preliminary data.</text>
</comment>
<dbReference type="EC" id="2.10.1.1" evidence="5 13"/>
<comment type="function">
    <text evidence="2 13">Catalyzes the insertion of molybdate into adenylated molybdopterin with the concomitant release of AMP.</text>
</comment>
<dbReference type="Pfam" id="PF03454">
    <property type="entry name" value="MoeA_C"/>
    <property type="match status" value="1"/>
</dbReference>
<evidence type="ECO:0000256" key="12">
    <source>
        <dbReference type="ARBA" id="ARBA00047317"/>
    </source>
</evidence>
<evidence type="ECO:0000256" key="4">
    <source>
        <dbReference type="ARBA" id="ARBA00010763"/>
    </source>
</evidence>
<evidence type="ECO:0000256" key="2">
    <source>
        <dbReference type="ARBA" id="ARBA00002901"/>
    </source>
</evidence>
<proteinExistence type="inferred from homology"/>
<dbReference type="FunFam" id="3.40.980.10:FF:000004">
    <property type="entry name" value="Molybdopterin molybdenumtransferase"/>
    <property type="match status" value="1"/>
</dbReference>
<evidence type="ECO:0000256" key="1">
    <source>
        <dbReference type="ARBA" id="ARBA00001946"/>
    </source>
</evidence>
<evidence type="ECO:0000256" key="6">
    <source>
        <dbReference type="ARBA" id="ARBA00021108"/>
    </source>
</evidence>
<dbReference type="SMART" id="SM00852">
    <property type="entry name" value="MoCF_biosynth"/>
    <property type="match status" value="1"/>
</dbReference>
<keyword evidence="16" id="KW-1185">Reference proteome</keyword>
<gene>
    <name evidence="15" type="ORF">EV210_102112</name>
</gene>
<evidence type="ECO:0000256" key="11">
    <source>
        <dbReference type="ARBA" id="ARBA00023150"/>
    </source>
</evidence>
<comment type="pathway">
    <text evidence="3 13">Cofactor biosynthesis; molybdopterin biosynthesis.</text>
</comment>
<dbReference type="GO" id="GO:0046872">
    <property type="term" value="F:metal ion binding"/>
    <property type="evidence" value="ECO:0007669"/>
    <property type="project" value="UniProtKB-UniRule"/>
</dbReference>
<dbReference type="Gene3D" id="2.40.340.10">
    <property type="entry name" value="MoeA, C-terminal, domain IV"/>
    <property type="match status" value="1"/>
</dbReference>
<dbReference type="InterPro" id="IPR001453">
    <property type="entry name" value="MoaB/Mog_dom"/>
</dbReference>
<protein>
    <recommendedName>
        <fullName evidence="6 13">Molybdopterin molybdenumtransferase</fullName>
        <ecNumber evidence="5 13">2.10.1.1</ecNumber>
    </recommendedName>
</protein>
<dbReference type="NCBIfam" id="NF045515">
    <property type="entry name" value="Glp_gephyrin"/>
    <property type="match status" value="1"/>
</dbReference>
<evidence type="ECO:0000259" key="14">
    <source>
        <dbReference type="SMART" id="SM00852"/>
    </source>
</evidence>
<keyword evidence="10 13" id="KW-0460">Magnesium</keyword>
<dbReference type="Gene3D" id="2.170.190.11">
    <property type="entry name" value="Molybdopterin biosynthesis moea protein, domain 3"/>
    <property type="match status" value="1"/>
</dbReference>
<dbReference type="PANTHER" id="PTHR10192">
    <property type="entry name" value="MOLYBDOPTERIN BIOSYNTHESIS PROTEIN"/>
    <property type="match status" value="1"/>
</dbReference>
<dbReference type="CDD" id="cd00887">
    <property type="entry name" value="MoeA"/>
    <property type="match status" value="1"/>
</dbReference>
<evidence type="ECO:0000256" key="8">
    <source>
        <dbReference type="ARBA" id="ARBA00022679"/>
    </source>
</evidence>
<comment type="similarity">
    <text evidence="4 13">Belongs to the MoeA family.</text>
</comment>
<dbReference type="AlphaFoldDB" id="A0A4R1QAL1"/>
<evidence type="ECO:0000256" key="10">
    <source>
        <dbReference type="ARBA" id="ARBA00022842"/>
    </source>
</evidence>
<keyword evidence="8 13" id="KW-0808">Transferase</keyword>
<dbReference type="InterPro" id="IPR036425">
    <property type="entry name" value="MoaB/Mog-like_dom_sf"/>
</dbReference>
<reference evidence="15 16" key="1">
    <citation type="submission" date="2019-03" db="EMBL/GenBank/DDBJ databases">
        <title>Genomic Encyclopedia of Type Strains, Phase IV (KMG-IV): sequencing the most valuable type-strain genomes for metagenomic binning, comparative biology and taxonomic classification.</title>
        <authorList>
            <person name="Goeker M."/>
        </authorList>
    </citation>
    <scope>NUCLEOTIDE SEQUENCE [LARGE SCALE GENOMIC DNA]</scope>
    <source>
        <strain evidence="15 16">DSM 15969</strain>
    </source>
</reference>
<evidence type="ECO:0000256" key="3">
    <source>
        <dbReference type="ARBA" id="ARBA00005046"/>
    </source>
</evidence>
<dbReference type="Proteomes" id="UP000295063">
    <property type="component" value="Unassembled WGS sequence"/>
</dbReference>
<dbReference type="Pfam" id="PF00994">
    <property type="entry name" value="MoCF_biosynth"/>
    <property type="match status" value="1"/>
</dbReference>
<dbReference type="OrthoDB" id="9804758at2"/>
<dbReference type="InterPro" id="IPR036135">
    <property type="entry name" value="MoeA_linker/N_sf"/>
</dbReference>
<evidence type="ECO:0000256" key="5">
    <source>
        <dbReference type="ARBA" id="ARBA00013269"/>
    </source>
</evidence>